<sequence>MATWTSTSVKSLSTGTTEPIQLTHQHTDLKHRFQAEAAAAEARRTTATQTADIYEELKRENTELRQCCRQMESRLEIYATRVASAGARTRSLSGRDAGAARGEARPRRRQALP</sequence>
<dbReference type="AlphaFoldDB" id="A0A4D4KK74"/>
<dbReference type="EMBL" id="BJHV01000003">
    <property type="protein sequence ID" value="GDY49355.1"/>
    <property type="molecule type" value="Genomic_DNA"/>
</dbReference>
<keyword evidence="3" id="KW-1185">Reference proteome</keyword>
<dbReference type="Proteomes" id="UP000299290">
    <property type="component" value="Unassembled WGS sequence"/>
</dbReference>
<accession>A0A4D4KK74</accession>
<evidence type="ECO:0000313" key="3">
    <source>
        <dbReference type="Proteomes" id="UP000299290"/>
    </source>
</evidence>
<gene>
    <name evidence="2" type="ORF">SANT12839_102370</name>
</gene>
<comment type="caution">
    <text evidence="2">The sequence shown here is derived from an EMBL/GenBank/DDBJ whole genome shotgun (WGS) entry which is preliminary data.</text>
</comment>
<feature type="region of interest" description="Disordered" evidence="1">
    <location>
        <begin position="1"/>
        <end position="22"/>
    </location>
</feature>
<evidence type="ECO:0000256" key="1">
    <source>
        <dbReference type="SAM" id="MobiDB-lite"/>
    </source>
</evidence>
<reference evidence="2 3" key="1">
    <citation type="journal article" date="2020" name="Int. J. Syst. Evol. Microbiol.">
        <title>Reclassification of Streptomyces castelarensis and Streptomyces sporoclivatus as later heterotypic synonyms of Streptomyces antimycoticus.</title>
        <authorList>
            <person name="Komaki H."/>
            <person name="Tamura T."/>
        </authorList>
    </citation>
    <scope>NUCLEOTIDE SEQUENCE [LARGE SCALE GENOMIC DNA]</scope>
    <source>
        <strain evidence="2 3">NBRC 12839</strain>
    </source>
</reference>
<name>A0A4D4KK74_9ACTN</name>
<protein>
    <submittedName>
        <fullName evidence="2">Uncharacterized protein</fullName>
    </submittedName>
</protein>
<organism evidence="2 3">
    <name type="scientific">Streptomyces antimycoticus</name>
    <dbReference type="NCBI Taxonomy" id="68175"/>
    <lineage>
        <taxon>Bacteria</taxon>
        <taxon>Bacillati</taxon>
        <taxon>Actinomycetota</taxon>
        <taxon>Actinomycetes</taxon>
        <taxon>Kitasatosporales</taxon>
        <taxon>Streptomycetaceae</taxon>
        <taxon>Streptomyces</taxon>
        <taxon>Streptomyces violaceusniger group</taxon>
    </lineage>
</organism>
<proteinExistence type="predicted"/>
<feature type="region of interest" description="Disordered" evidence="1">
    <location>
        <begin position="85"/>
        <end position="113"/>
    </location>
</feature>
<evidence type="ECO:0000313" key="2">
    <source>
        <dbReference type="EMBL" id="GDY49355.1"/>
    </source>
</evidence>